<proteinExistence type="predicted"/>
<evidence type="ECO:0000259" key="2">
    <source>
        <dbReference type="Pfam" id="PF13400"/>
    </source>
</evidence>
<comment type="caution">
    <text evidence="3">The sequence shown here is derived from an EMBL/GenBank/DDBJ whole genome shotgun (WGS) entry which is preliminary data.</text>
</comment>
<evidence type="ECO:0000313" key="3">
    <source>
        <dbReference type="EMBL" id="MEW9857090.1"/>
    </source>
</evidence>
<organism evidence="3 4">
    <name type="scientific">Novosphingobium rhizovicinum</name>
    <dbReference type="NCBI Taxonomy" id="3228928"/>
    <lineage>
        <taxon>Bacteria</taxon>
        <taxon>Pseudomonadati</taxon>
        <taxon>Pseudomonadota</taxon>
        <taxon>Alphaproteobacteria</taxon>
        <taxon>Sphingomonadales</taxon>
        <taxon>Sphingomonadaceae</taxon>
        <taxon>Novosphingobium</taxon>
    </lineage>
</organism>
<keyword evidence="4" id="KW-1185">Reference proteome</keyword>
<accession>A0ABV3RHW3</accession>
<protein>
    <submittedName>
        <fullName evidence="3">TadE/TadG family type IV pilus assembly protein</fullName>
    </submittedName>
</protein>
<reference evidence="3 4" key="1">
    <citation type="submission" date="2024-06" db="EMBL/GenBank/DDBJ databases">
        <title>Novosphingobium rhizovicinus M1R2S20.</title>
        <authorList>
            <person name="Sun J.-Q."/>
        </authorList>
    </citation>
    <scope>NUCLEOTIDE SEQUENCE [LARGE SCALE GENOMIC DNA]</scope>
    <source>
        <strain evidence="3 4">M1R2S20</strain>
    </source>
</reference>
<dbReference type="InterPro" id="IPR028087">
    <property type="entry name" value="Tad_N"/>
</dbReference>
<dbReference type="InterPro" id="IPR036465">
    <property type="entry name" value="vWFA_dom_sf"/>
</dbReference>
<dbReference type="Gene3D" id="3.40.50.410">
    <property type="entry name" value="von Willebrand factor, type A domain"/>
    <property type="match status" value="1"/>
</dbReference>
<feature type="transmembrane region" description="Helical" evidence="1">
    <location>
        <begin position="21"/>
        <end position="40"/>
    </location>
</feature>
<dbReference type="Pfam" id="PF13400">
    <property type="entry name" value="Tad"/>
    <property type="match status" value="1"/>
</dbReference>
<keyword evidence="1" id="KW-0812">Transmembrane</keyword>
<gene>
    <name evidence="3" type="ORF">ABUH87_18345</name>
</gene>
<keyword evidence="1" id="KW-1133">Transmembrane helix</keyword>
<evidence type="ECO:0000256" key="1">
    <source>
        <dbReference type="SAM" id="Phobius"/>
    </source>
</evidence>
<keyword evidence="1" id="KW-0472">Membrane</keyword>
<sequence length="443" mass="47544">MMINTAIARVRSLYGDKNGNVLIFFALSLVPMIIAAGMVIDYTRAAKTQTRMNAIADATALYAVSPPMLKLSANEVAAKAKIFFNDQVGEMSGVIYGNDVSVDVVDASAATVDRTAAVNYAAKSVNIFSAFLGMDIVNVGGGATSKTKTAPNVDFYMMLDTSPSMALPATSAGLLALTKKTNGCAFACHQTNTTKSDPGSTYMVNGKYVDYYYIAKNDLKLELRSDLVNSAVSDLVDVAKAAAVSNKAKYRMALGNFDYKYHSIQDVPGDLDLVKGKVSQANLLVVCRNNQRVCDKNDNDRNTNFTAAWKGINAILPAAPGEGTNQAGDTPQVVLFLITDGMRDEDNGGRALGPMPTSMCQTIKNRGIKIAVLYTEYLYESASDDWSIKNIRTPYLASPEKIGPPLKECASPGLYYRATTDDDISGALASLFQKAVQAAHLVR</sequence>
<dbReference type="RefSeq" id="WP_367775576.1">
    <property type="nucleotide sequence ID" value="NZ_JBFNXR010000054.1"/>
</dbReference>
<name>A0ABV3RHW3_9SPHN</name>
<evidence type="ECO:0000313" key="4">
    <source>
        <dbReference type="Proteomes" id="UP001556118"/>
    </source>
</evidence>
<dbReference type="EMBL" id="JBFNXR010000054">
    <property type="protein sequence ID" value="MEW9857090.1"/>
    <property type="molecule type" value="Genomic_DNA"/>
</dbReference>
<dbReference type="Proteomes" id="UP001556118">
    <property type="component" value="Unassembled WGS sequence"/>
</dbReference>
<feature type="domain" description="Putative Flp pilus-assembly TadG-like N-terminal" evidence="2">
    <location>
        <begin position="19"/>
        <end position="64"/>
    </location>
</feature>